<protein>
    <submittedName>
        <fullName evidence="2">Heme-binding domain-containing protein</fullName>
    </submittedName>
</protein>
<evidence type="ECO:0000313" key="3">
    <source>
        <dbReference type="Proteomes" id="UP001597062"/>
    </source>
</evidence>
<dbReference type="Pfam" id="PF14376">
    <property type="entry name" value="Haem_bd"/>
    <property type="match status" value="1"/>
</dbReference>
<dbReference type="Proteomes" id="UP001597062">
    <property type="component" value="Unassembled WGS sequence"/>
</dbReference>
<comment type="caution">
    <text evidence="2">The sequence shown here is derived from an EMBL/GenBank/DDBJ whole genome shotgun (WGS) entry which is preliminary data.</text>
</comment>
<dbReference type="SMART" id="SM01235">
    <property type="entry name" value="Haem_bd"/>
    <property type="match status" value="1"/>
</dbReference>
<sequence>MSKFEKLALAIVAILITVQFIQPEKNQGNYDLKPFLAETTPSNEVKRMLFNACFDCHSNNTQYPWYFQITPLNFRIAHHIEEGKEHLNFSDWNSYNKDQKEHALEEVIEVMEEHEMPLKTYTWLHKEAKLTEAQVTQIIDWARAAKAQQ</sequence>
<accession>A0ABW3JS14</accession>
<dbReference type="InterPro" id="IPR025992">
    <property type="entry name" value="Haem-bd"/>
</dbReference>
<gene>
    <name evidence="2" type="ORF">ACFQ1U_08760</name>
</gene>
<evidence type="ECO:0000259" key="1">
    <source>
        <dbReference type="SMART" id="SM01235"/>
    </source>
</evidence>
<dbReference type="EMBL" id="JBHTJR010000045">
    <property type="protein sequence ID" value="MFD0993293.1"/>
    <property type="molecule type" value="Genomic_DNA"/>
</dbReference>
<keyword evidence="3" id="KW-1185">Reference proteome</keyword>
<evidence type="ECO:0000313" key="2">
    <source>
        <dbReference type="EMBL" id="MFD0993293.1"/>
    </source>
</evidence>
<proteinExistence type="predicted"/>
<organism evidence="2 3">
    <name type="scientific">Tenacibaculum geojense</name>
    <dbReference type="NCBI Taxonomy" id="915352"/>
    <lineage>
        <taxon>Bacteria</taxon>
        <taxon>Pseudomonadati</taxon>
        <taxon>Bacteroidota</taxon>
        <taxon>Flavobacteriia</taxon>
        <taxon>Flavobacteriales</taxon>
        <taxon>Flavobacteriaceae</taxon>
        <taxon>Tenacibaculum</taxon>
    </lineage>
</organism>
<dbReference type="RefSeq" id="WP_386107396.1">
    <property type="nucleotide sequence ID" value="NZ_JBHTJR010000045.1"/>
</dbReference>
<feature type="domain" description="Haem-binding" evidence="1">
    <location>
        <begin position="12"/>
        <end position="146"/>
    </location>
</feature>
<reference evidence="3" key="1">
    <citation type="journal article" date="2019" name="Int. J. Syst. Evol. Microbiol.">
        <title>The Global Catalogue of Microorganisms (GCM) 10K type strain sequencing project: providing services to taxonomists for standard genome sequencing and annotation.</title>
        <authorList>
            <consortium name="The Broad Institute Genomics Platform"/>
            <consortium name="The Broad Institute Genome Sequencing Center for Infectious Disease"/>
            <person name="Wu L."/>
            <person name="Ma J."/>
        </authorList>
    </citation>
    <scope>NUCLEOTIDE SEQUENCE [LARGE SCALE GENOMIC DNA]</scope>
    <source>
        <strain evidence="3">CCUG 60527</strain>
    </source>
</reference>
<name>A0ABW3JS14_9FLAO</name>